<feature type="compositionally biased region" description="Low complexity" evidence="14">
    <location>
        <begin position="938"/>
        <end position="947"/>
    </location>
</feature>
<dbReference type="InterPro" id="IPR049883">
    <property type="entry name" value="NOTCH1_EGF-like"/>
</dbReference>
<dbReference type="InterPro" id="IPR013320">
    <property type="entry name" value="ConA-like_dom_sf"/>
</dbReference>
<feature type="compositionally biased region" description="Polar residues" evidence="14">
    <location>
        <begin position="867"/>
        <end position="882"/>
    </location>
</feature>
<dbReference type="GO" id="GO:0007155">
    <property type="term" value="P:cell adhesion"/>
    <property type="evidence" value="ECO:0007669"/>
    <property type="project" value="UniProtKB-KW"/>
</dbReference>
<evidence type="ECO:0000256" key="1">
    <source>
        <dbReference type="ARBA" id="ARBA00004123"/>
    </source>
</evidence>
<dbReference type="InterPro" id="IPR008859">
    <property type="entry name" value="Thrombospondin_C"/>
</dbReference>
<comment type="similarity">
    <text evidence="2">Belongs to the thrombospondin family.</text>
</comment>
<feature type="compositionally biased region" description="Polar residues" evidence="14">
    <location>
        <begin position="948"/>
        <end position="961"/>
    </location>
</feature>
<dbReference type="InterPro" id="IPR059124">
    <property type="entry name" value="Kelch_HCF"/>
</dbReference>
<accession>A0A9D4NS76</accession>
<evidence type="ECO:0000256" key="5">
    <source>
        <dbReference type="ARBA" id="ARBA00022553"/>
    </source>
</evidence>
<dbReference type="Gene3D" id="2.60.40.10">
    <property type="entry name" value="Immunoglobulins"/>
    <property type="match status" value="2"/>
</dbReference>
<reference evidence="16" key="2">
    <citation type="journal article" date="2021" name="World Allergy Organ. J.">
        <title>Chromosome-level assembly of Dermatophagoides farinae genome and transcriptome reveals two novel allergens Der f 37 and Der f 39.</title>
        <authorList>
            <person name="Chen J."/>
            <person name="Cai Z."/>
            <person name="Fan D."/>
            <person name="Hu J."/>
            <person name="Hou Y."/>
            <person name="He Y."/>
            <person name="Zhang Z."/>
            <person name="Zhao Z."/>
            <person name="Gao P."/>
            <person name="Hu W."/>
            <person name="Sun J."/>
            <person name="Li J."/>
            <person name="Ji K."/>
        </authorList>
    </citation>
    <scope>NUCLEOTIDE SEQUENCE</scope>
    <source>
        <strain evidence="16">JKM2019</strain>
    </source>
</reference>
<dbReference type="FunFam" id="4.10.1080.10:FF:000001">
    <property type="entry name" value="Thrombospondin 3"/>
    <property type="match status" value="1"/>
</dbReference>
<dbReference type="Gene3D" id="6.10.250.2590">
    <property type="match status" value="1"/>
</dbReference>
<dbReference type="SMART" id="SM00181">
    <property type="entry name" value="EGF"/>
    <property type="match status" value="4"/>
</dbReference>
<dbReference type="SUPFAM" id="SSF103647">
    <property type="entry name" value="TSP type-3 repeat"/>
    <property type="match status" value="3"/>
</dbReference>
<evidence type="ECO:0000256" key="14">
    <source>
        <dbReference type="SAM" id="MobiDB-lite"/>
    </source>
</evidence>
<evidence type="ECO:0000256" key="11">
    <source>
        <dbReference type="ARBA" id="ARBA00023180"/>
    </source>
</evidence>
<dbReference type="InterPro" id="IPR036116">
    <property type="entry name" value="FN3_sf"/>
</dbReference>
<evidence type="ECO:0000313" key="16">
    <source>
        <dbReference type="EMBL" id="KAH7636972.1"/>
    </source>
</evidence>
<dbReference type="GO" id="GO:0005634">
    <property type="term" value="C:nucleus"/>
    <property type="evidence" value="ECO:0007669"/>
    <property type="project" value="UniProtKB-SubCell"/>
</dbReference>
<organism evidence="16">
    <name type="scientific">Dermatophagoides farinae</name>
    <name type="common">American house dust mite</name>
    <dbReference type="NCBI Taxonomy" id="6954"/>
    <lineage>
        <taxon>Eukaryota</taxon>
        <taxon>Metazoa</taxon>
        <taxon>Ecdysozoa</taxon>
        <taxon>Arthropoda</taxon>
        <taxon>Chelicerata</taxon>
        <taxon>Arachnida</taxon>
        <taxon>Acari</taxon>
        <taxon>Acariformes</taxon>
        <taxon>Sarcoptiformes</taxon>
        <taxon>Astigmata</taxon>
        <taxon>Psoroptidia</taxon>
        <taxon>Analgoidea</taxon>
        <taxon>Pyroglyphidae</taxon>
        <taxon>Dermatophagoidinae</taxon>
        <taxon>Dermatophagoides</taxon>
    </lineage>
</organism>
<evidence type="ECO:0000256" key="6">
    <source>
        <dbReference type="ARBA" id="ARBA00022729"/>
    </source>
</evidence>
<keyword evidence="3" id="KW-0880">Kelch repeat</keyword>
<dbReference type="PROSITE" id="PS01187">
    <property type="entry name" value="EGF_CA"/>
    <property type="match status" value="1"/>
</dbReference>
<dbReference type="FunFam" id="2.10.25.10:FF:000027">
    <property type="entry name" value="Thrombospondin 3"/>
    <property type="match status" value="1"/>
</dbReference>
<dbReference type="InterPro" id="IPR015915">
    <property type="entry name" value="Kelch-typ_b-propeller"/>
</dbReference>
<keyword evidence="6" id="KW-0732">Signal</keyword>
<dbReference type="EMBL" id="SDOV01000009">
    <property type="protein sequence ID" value="KAH7636972.1"/>
    <property type="molecule type" value="Genomic_DNA"/>
</dbReference>
<dbReference type="PROSITE" id="PS51236">
    <property type="entry name" value="TSP_CTER"/>
    <property type="match status" value="1"/>
</dbReference>
<feature type="repeat" description="TSP type-3" evidence="13">
    <location>
        <begin position="1705"/>
        <end position="1740"/>
    </location>
</feature>
<feature type="region of interest" description="Disordered" evidence="14">
    <location>
        <begin position="934"/>
        <end position="961"/>
    </location>
</feature>
<dbReference type="Pfam" id="PF05735">
    <property type="entry name" value="TSP_C"/>
    <property type="match status" value="1"/>
</dbReference>
<dbReference type="InterPro" id="IPR013783">
    <property type="entry name" value="Ig-like_fold"/>
</dbReference>
<dbReference type="Pfam" id="PF07645">
    <property type="entry name" value="EGF_CA"/>
    <property type="match status" value="2"/>
</dbReference>
<evidence type="ECO:0000256" key="12">
    <source>
        <dbReference type="ARBA" id="ARBA00023242"/>
    </source>
</evidence>
<dbReference type="PROSITE" id="PS51234">
    <property type="entry name" value="TSP3"/>
    <property type="match status" value="3"/>
</dbReference>
<dbReference type="FunFam" id="2.120.10.80:FF:000015">
    <property type="entry name" value="host cell factor 1 isoform X1"/>
    <property type="match status" value="1"/>
</dbReference>
<protein>
    <submittedName>
        <fullName evidence="16">Kelch domain containing galactose oxidase-like protein</fullName>
    </submittedName>
</protein>
<dbReference type="InterPro" id="IPR017897">
    <property type="entry name" value="Thrombospondin_3_rpt"/>
</dbReference>
<keyword evidence="11" id="KW-0325">Glycoprotein</keyword>
<evidence type="ECO:0000256" key="8">
    <source>
        <dbReference type="ARBA" id="ARBA00022837"/>
    </source>
</evidence>
<dbReference type="FunFam" id="2.10.25.10:FF:000025">
    <property type="entry name" value="Thrombospondin 3"/>
    <property type="match status" value="1"/>
</dbReference>
<dbReference type="InterPro" id="IPR003961">
    <property type="entry name" value="FN3_dom"/>
</dbReference>
<evidence type="ECO:0000256" key="9">
    <source>
        <dbReference type="ARBA" id="ARBA00022889"/>
    </source>
</evidence>
<comment type="subcellular location">
    <subcellularLocation>
        <location evidence="1">Nucleus</location>
    </subcellularLocation>
</comment>
<evidence type="ECO:0000256" key="10">
    <source>
        <dbReference type="ARBA" id="ARBA00023157"/>
    </source>
</evidence>
<dbReference type="SUPFAM" id="SSF49265">
    <property type="entry name" value="Fibronectin type III"/>
    <property type="match status" value="2"/>
</dbReference>
<dbReference type="FunFam" id="2.60.120.200:FF:000002">
    <property type="entry name" value="Thrombospondin 3"/>
    <property type="match status" value="1"/>
</dbReference>
<evidence type="ECO:0000256" key="3">
    <source>
        <dbReference type="ARBA" id="ARBA00022441"/>
    </source>
</evidence>
<dbReference type="Pfam" id="PF02412">
    <property type="entry name" value="TSP_3"/>
    <property type="match status" value="5"/>
</dbReference>
<sequence length="2191" mass="240554">MSSMKDSLLSKWCRVESPAGIAPKPRHGHRAVTVKDMMIVFGGGNEGIVDELHIYKTSSNQWYNPALKGDIPPGCAAYGITTDGNRVFIFGGMVEYGRYSNDLYELKVTTWEWKKIRARTAKNVELPRARLGHSFTIVGNKIFLFGGLANDSDNPKQNMPKYLNDLYVLELKNSGYQWDMPNCTGEPPTPRESHTAVTFTPRNGPGPKLLIYGGMSGFRLGDICILDIPSMTWSKIDPSGSIPYPRSLHTATVIDQKMYIFGGWVPVSCNTDSAVSVEKLGQHQEKEWKCTNTLASLNLDTMHWEFNSVEISDDNNVPRARAGHSAVAIGSRLYIWSGRDGYRKAWNNQVCCRDLWYLETEKPSAPVRIQLVKATTSTFEITWGSVANADCYIVQIQKIESPDQQTTPIGSTAAMKKPMLPPATNPLPTSVPTTMATTPVASKVTPAAVTPTAVSIAGINPHVPGTAAAAAAQLLPNSNLLPTTPTASPIKVYTIPKTQATVQNALGHNAQIATASSTTVPAPTTMSGMAALAAAAAATPRITTKTSAVSTASNIRIVTPTVQLHPTTSSSPATGIKVTPAASTSTAATSQQYRFITTSSVQSGTKQIFIKGNTGGLQASQLISLAKSSNGTLHFVGKIPNTGVTGQGPQQIVKIITQNPSKPVTVSVASTSSTASTLTTTDSTSSTLSVGTTNTQQTKIINTPTNVKMIVLPNSSRSGQQLVIAPQTSTSSNAQTSGSTPMVLNKSIKIPVSAIRNQTIQGGTSKLVISGSHLQSNSIRLIPSNNNRVVLVQSTQPTISTTGSTIITTTAATTIAQPINTVVTATKIPQSDGPEDEEPKNENSALTTFSAEDDQKPPSIDQDATMIDSQKSGTNKMEISEQTPSSTVTTTTTSTITTTATATTVTPTITKPTIVVTPFGINANKKAENSTLIHRPSNIAINNNNDNYPVQQSSKSTSHQSLQQQDKWYDVGIFKTNNCSITNFLVPNDDTVKYNAESDFDSKTCPQYEKFSRVYLEPGTSYRIRVAAANLYGRGPWSSAIAFKTCFPGFPPAPTSIKITKSLDGAHISWAIPPSASKDITEYTVYLGVKTVQSQSGDSSSLNPSPFAFAKVYCGPQTEAMIPSRVLIDAYIDQEASKPAIIFRIAAKNDKGYGPATQVRWLQETYQSPGSSTAGSASSLANKRPFSQNNDFTSIMYLLSKIIITFIWLMVVALYHYDCGPSYTYDPDLANELQSLLQTNPNDLNIFFRWAYTVQEKKTIDVLFELRCDLYKLRVLYHYPESRVILKKLPSSRTKSSLQRDSLYSNFSVQIYFYRRSDDCFEIGHFIIPIREIDRIGRPRGSIDIVRNRKFYIEFSDSNYGPRTANFRCSYQNSTLSTTTTTTTTTAAPTKTVTISSKSQSIAVIKAKSQNPLSNEYFDHINSILAEHTTILTEQRQRIIMLEEQLSKCCQTTCDNICVSISHCHGHHHHQSSYANCTYIERPQPPPKQTCAHKPCFQGVHCYDDPTNGFRCGPCPSGFNGDGIRCEDIDECRYYNPCDPMTSCMNTAPGFYCKDCPRGFRSPLIRGIGLEQAQQLRQICQDIDECQDGRNGGCVSNSYCINTAGSYTCGDCVDGYQGNQTVGCHAKSIGTVICPDGCICHQDAYCVKRKGMIRYECQCKIGWAGDGRLCNLDSDLDGWPDIDLGCSDIRCRADNCPHIPNSGQEDIDHDGLGDACDPDADNDGIMNFNDNCPLVYNKDQRDRDYRNKSTADKYGDACDNCPTVPNPNQMDSDNDGIGDACDDDADNDGIPNTIDNCPYVANTDQNDRDRDRIGDLCDNCPTVYNPDQLDADKDFVGDACDNNNDKDSDGIQDNRDNCPEIANADQLDSDDDGLGDVCDFDKDNDGVFDHQDNCPLVYNPDQRDTNHTSVGDACRGDFDGDGVPDILDVCPDNRKIYSTDFRSYQMIALDPKGTSQDDPEWIIFNKGAEILQTKNSDPGLAVGFHAFGGVDFEGTLYIDEVEDNDYVGFVFSYQDNSHFYVMMWKKAEQLYWESKPMRAFAEPGIQLKLVHSPLGPGEYLRNALWNTDSTPGHVKLLWKDPRNIGWRERTPYRWLLLHRPKIGLIRLRVFEKERLVADSGNIFDVSLKGGRLGVFVFSQKAVIWSNLVYRCNEAIPELIYDRLSTEYQRQVEIDTSRTSIMIQEDIIGNHL</sequence>
<feature type="domain" description="TSP C-terminal" evidence="15">
    <location>
        <begin position="1942"/>
        <end position="2156"/>
    </location>
</feature>
<dbReference type="SUPFAM" id="SSF49899">
    <property type="entry name" value="Concanavalin A-like lectins/glucanases"/>
    <property type="match status" value="1"/>
</dbReference>
<reference evidence="16" key="1">
    <citation type="submission" date="2020-06" db="EMBL/GenBank/DDBJ databases">
        <authorList>
            <person name="Ji K."/>
            <person name="Li J."/>
        </authorList>
    </citation>
    <scope>NUCLEOTIDE SEQUENCE</scope>
    <source>
        <strain evidence="16">JKM2019</strain>
        <tissue evidence="16">Whole body</tissue>
    </source>
</reference>
<dbReference type="CDD" id="cd00063">
    <property type="entry name" value="FN3"/>
    <property type="match status" value="1"/>
</dbReference>
<keyword evidence="7" id="KW-0677">Repeat</keyword>
<dbReference type="CDD" id="cd00054">
    <property type="entry name" value="EGF_CA"/>
    <property type="match status" value="2"/>
</dbReference>
<dbReference type="Gene3D" id="2.10.25.10">
    <property type="entry name" value="Laminin"/>
    <property type="match status" value="4"/>
</dbReference>
<dbReference type="FunFam" id="4.10.1080.10:FF:000004">
    <property type="entry name" value="Cartilage oligomeric matrix protein"/>
    <property type="match status" value="1"/>
</dbReference>
<keyword evidence="12" id="KW-0539">Nucleus</keyword>
<dbReference type="PROSITE" id="PS01186">
    <property type="entry name" value="EGF_2"/>
    <property type="match status" value="1"/>
</dbReference>
<dbReference type="InterPro" id="IPR001881">
    <property type="entry name" value="EGF-like_Ca-bd_dom"/>
</dbReference>
<dbReference type="Gene3D" id="4.10.1080.10">
    <property type="entry name" value="TSP type-3 repeat"/>
    <property type="match status" value="2"/>
</dbReference>
<dbReference type="SUPFAM" id="SSF117281">
    <property type="entry name" value="Kelch motif"/>
    <property type="match status" value="1"/>
</dbReference>
<dbReference type="Gene3D" id="2.60.120.200">
    <property type="match status" value="1"/>
</dbReference>
<comment type="caution">
    <text evidence="16">The sequence shown here is derived from an EMBL/GenBank/DDBJ whole genome shotgun (WGS) entry which is preliminary data.</text>
</comment>
<name>A0A9D4NS76_DERFA</name>
<dbReference type="SMART" id="SM00179">
    <property type="entry name" value="EGF_CA"/>
    <property type="match status" value="3"/>
</dbReference>
<feature type="region of interest" description="Disordered" evidence="14">
    <location>
        <begin position="828"/>
        <end position="895"/>
    </location>
</feature>
<evidence type="ECO:0000256" key="4">
    <source>
        <dbReference type="ARBA" id="ARBA00022536"/>
    </source>
</evidence>
<dbReference type="Proteomes" id="UP000828236">
    <property type="component" value="Unassembled WGS sequence"/>
</dbReference>
<feature type="repeat" description="TSP type-3" evidence="13">
    <location>
        <begin position="1770"/>
        <end position="1805"/>
    </location>
</feature>
<feature type="repeat" description="TSP type-3" evidence="13">
    <location>
        <begin position="1867"/>
        <end position="1902"/>
    </location>
</feature>
<keyword evidence="8 13" id="KW-0106">Calcium</keyword>
<dbReference type="PANTHER" id="PTHR10199:SF100">
    <property type="entry name" value="THROMBOSPONDIN, ISOFORM A"/>
    <property type="match status" value="1"/>
</dbReference>
<dbReference type="Pfam" id="PF13854">
    <property type="entry name" value="Kelch_HCF"/>
    <property type="match status" value="1"/>
</dbReference>
<keyword evidence="5" id="KW-0597">Phosphoprotein</keyword>
<evidence type="ECO:0000259" key="15">
    <source>
        <dbReference type="PROSITE" id="PS51236"/>
    </source>
</evidence>
<evidence type="ECO:0000256" key="7">
    <source>
        <dbReference type="ARBA" id="ARBA00022737"/>
    </source>
</evidence>
<dbReference type="InterPro" id="IPR018097">
    <property type="entry name" value="EGF_Ca-bd_CS"/>
</dbReference>
<dbReference type="GO" id="GO:0045893">
    <property type="term" value="P:positive regulation of DNA-templated transcription"/>
    <property type="evidence" value="ECO:0007669"/>
    <property type="project" value="UniProtKB-ARBA"/>
</dbReference>
<dbReference type="Gene3D" id="2.120.10.80">
    <property type="entry name" value="Kelch-type beta propeller"/>
    <property type="match status" value="2"/>
</dbReference>
<keyword evidence="10" id="KW-1015">Disulfide bond</keyword>
<evidence type="ECO:0000256" key="2">
    <source>
        <dbReference type="ARBA" id="ARBA00009456"/>
    </source>
</evidence>
<dbReference type="InterPro" id="IPR000742">
    <property type="entry name" value="EGF"/>
</dbReference>
<dbReference type="PANTHER" id="PTHR10199">
    <property type="entry name" value="THROMBOSPONDIN"/>
    <property type="match status" value="1"/>
</dbReference>
<dbReference type="GO" id="GO:0005576">
    <property type="term" value="C:extracellular region"/>
    <property type="evidence" value="ECO:0007669"/>
    <property type="project" value="InterPro"/>
</dbReference>
<dbReference type="InterPro" id="IPR028974">
    <property type="entry name" value="TSP_type-3_rpt"/>
</dbReference>
<dbReference type="InterPro" id="IPR003367">
    <property type="entry name" value="Thrombospondin_3-like_rpt"/>
</dbReference>
<gene>
    <name evidence="16" type="ORF">HUG17_7178</name>
</gene>
<keyword evidence="4" id="KW-0245">EGF-like domain</keyword>
<feature type="compositionally biased region" description="Low complexity" evidence="14">
    <location>
        <begin position="883"/>
        <end position="895"/>
    </location>
</feature>
<dbReference type="GO" id="GO:0005509">
    <property type="term" value="F:calcium ion binding"/>
    <property type="evidence" value="ECO:0007669"/>
    <property type="project" value="UniProtKB-UniRule"/>
</dbReference>
<keyword evidence="9" id="KW-0130">Cell adhesion</keyword>
<proteinExistence type="inferred from homology"/>
<evidence type="ECO:0000256" key="13">
    <source>
        <dbReference type="PROSITE-ProRule" id="PRU00634"/>
    </source>
</evidence>